<name>A0A1H6BIN3_9VIBR</name>
<evidence type="ECO:0000313" key="2">
    <source>
        <dbReference type="EMBL" id="SEG60066.1"/>
    </source>
</evidence>
<gene>
    <name evidence="2" type="ORF">SAMN04488244_12268</name>
</gene>
<organism evidence="2 3">
    <name type="scientific">Vibrio hangzhouensis</name>
    <dbReference type="NCBI Taxonomy" id="462991"/>
    <lineage>
        <taxon>Bacteria</taxon>
        <taxon>Pseudomonadati</taxon>
        <taxon>Pseudomonadota</taxon>
        <taxon>Gammaproteobacteria</taxon>
        <taxon>Vibrionales</taxon>
        <taxon>Vibrionaceae</taxon>
        <taxon>Vibrio</taxon>
    </lineage>
</organism>
<dbReference type="AlphaFoldDB" id="A0A1H6BIN3"/>
<reference evidence="3" key="1">
    <citation type="submission" date="2016-10" db="EMBL/GenBank/DDBJ databases">
        <authorList>
            <person name="Varghese N."/>
            <person name="Submissions S."/>
        </authorList>
    </citation>
    <scope>NUCLEOTIDE SEQUENCE [LARGE SCALE GENOMIC DNA]</scope>
    <source>
        <strain evidence="3">CGMCC 1.7062</strain>
    </source>
</reference>
<dbReference type="EMBL" id="FNVG01000022">
    <property type="protein sequence ID" value="SEG60066.1"/>
    <property type="molecule type" value="Genomic_DNA"/>
</dbReference>
<proteinExistence type="predicted"/>
<protein>
    <recommendedName>
        <fullName evidence="4">DUF2780 domain-containing protein</fullName>
    </recommendedName>
</protein>
<dbReference type="OrthoDB" id="8546843at2"/>
<accession>A0A1H6BIN3</accession>
<feature type="chain" id="PRO_5009293802" description="DUF2780 domain-containing protein" evidence="1">
    <location>
        <begin position="20"/>
        <end position="155"/>
    </location>
</feature>
<feature type="signal peptide" evidence="1">
    <location>
        <begin position="1"/>
        <end position="19"/>
    </location>
</feature>
<evidence type="ECO:0000256" key="1">
    <source>
        <dbReference type="SAM" id="SignalP"/>
    </source>
</evidence>
<sequence length="155" mass="16044">MRSLFRLSAVLLLSFPSHAEFDLSGVSSEDANTLLSSANTMMQAQSSPLVNSLVSDLSISPEQATTGAGALLSLAQNSLSTGQQSELSSLIPGLETLTNSGLLSSIESMESVQNAFSSVGLDASMIAQFAPIVLQYLNSQGASSGLIGSLTTLWQ</sequence>
<evidence type="ECO:0008006" key="4">
    <source>
        <dbReference type="Google" id="ProtNLM"/>
    </source>
</evidence>
<keyword evidence="1" id="KW-0732">Signal</keyword>
<evidence type="ECO:0000313" key="3">
    <source>
        <dbReference type="Proteomes" id="UP000236721"/>
    </source>
</evidence>
<dbReference type="InterPro" id="IPR021302">
    <property type="entry name" value="DUF2780_VcgC/VcgE"/>
</dbReference>
<keyword evidence="3" id="KW-1185">Reference proteome</keyword>
<dbReference type="Proteomes" id="UP000236721">
    <property type="component" value="Unassembled WGS sequence"/>
</dbReference>
<dbReference type="RefSeq" id="WP_103881804.1">
    <property type="nucleotide sequence ID" value="NZ_FNVG01000022.1"/>
</dbReference>
<dbReference type="Pfam" id="PF11075">
    <property type="entry name" value="DUF2780"/>
    <property type="match status" value="1"/>
</dbReference>